<dbReference type="STRING" id="299467.A0A443S9T9"/>
<gene>
    <name evidence="2" type="ORF">B4U80_10480</name>
</gene>
<evidence type="ECO:0000313" key="2">
    <source>
        <dbReference type="EMBL" id="RWS24326.1"/>
    </source>
</evidence>
<dbReference type="GO" id="GO:0071897">
    <property type="term" value="P:DNA biosynthetic process"/>
    <property type="evidence" value="ECO:0007669"/>
    <property type="project" value="UniProtKB-ARBA"/>
</dbReference>
<dbReference type="EMBL" id="NCKV01005021">
    <property type="protein sequence ID" value="RWS24326.1"/>
    <property type="molecule type" value="Genomic_DNA"/>
</dbReference>
<dbReference type="OrthoDB" id="6516227at2759"/>
<dbReference type="InterPro" id="IPR021109">
    <property type="entry name" value="Peptidase_aspartic_dom_sf"/>
</dbReference>
<feature type="region of interest" description="Disordered" evidence="1">
    <location>
        <begin position="1"/>
        <end position="51"/>
    </location>
</feature>
<keyword evidence="3" id="KW-1185">Reference proteome</keyword>
<evidence type="ECO:0000256" key="1">
    <source>
        <dbReference type="SAM" id="MobiDB-lite"/>
    </source>
</evidence>
<reference evidence="2 3" key="1">
    <citation type="journal article" date="2018" name="Gigascience">
        <title>Genomes of trombidid mites reveal novel predicted allergens and laterally-transferred genes associated with secondary metabolism.</title>
        <authorList>
            <person name="Dong X."/>
            <person name="Chaisiri K."/>
            <person name="Xia D."/>
            <person name="Armstrong S.D."/>
            <person name="Fang Y."/>
            <person name="Donnelly M.J."/>
            <person name="Kadowaki T."/>
            <person name="McGarry J.W."/>
            <person name="Darby A.C."/>
            <person name="Makepeace B.L."/>
        </authorList>
    </citation>
    <scope>NUCLEOTIDE SEQUENCE [LARGE SCALE GENOMIC DNA]</scope>
    <source>
        <strain evidence="2">UoL-UT</strain>
    </source>
</reference>
<accession>A0A443S9T9</accession>
<dbReference type="AlphaFoldDB" id="A0A443S9T9"/>
<dbReference type="VEuPathDB" id="VectorBase:LDEU007714"/>
<protein>
    <submittedName>
        <fullName evidence="2">Uncharacterized protein</fullName>
    </submittedName>
</protein>
<dbReference type="Gene3D" id="2.40.70.10">
    <property type="entry name" value="Acid Proteases"/>
    <property type="match status" value="1"/>
</dbReference>
<evidence type="ECO:0000313" key="3">
    <source>
        <dbReference type="Proteomes" id="UP000288716"/>
    </source>
</evidence>
<proteinExistence type="predicted"/>
<organism evidence="2 3">
    <name type="scientific">Leptotrombidium deliense</name>
    <dbReference type="NCBI Taxonomy" id="299467"/>
    <lineage>
        <taxon>Eukaryota</taxon>
        <taxon>Metazoa</taxon>
        <taxon>Ecdysozoa</taxon>
        <taxon>Arthropoda</taxon>
        <taxon>Chelicerata</taxon>
        <taxon>Arachnida</taxon>
        <taxon>Acari</taxon>
        <taxon>Acariformes</taxon>
        <taxon>Trombidiformes</taxon>
        <taxon>Prostigmata</taxon>
        <taxon>Anystina</taxon>
        <taxon>Parasitengona</taxon>
        <taxon>Trombiculoidea</taxon>
        <taxon>Trombiculidae</taxon>
        <taxon>Leptotrombidium</taxon>
    </lineage>
</organism>
<comment type="caution">
    <text evidence="2">The sequence shown here is derived from an EMBL/GenBank/DDBJ whole genome shotgun (WGS) entry which is preliminary data.</text>
</comment>
<dbReference type="Gene3D" id="3.10.10.10">
    <property type="entry name" value="HIV Type 1 Reverse Transcriptase, subunit A, domain 1"/>
    <property type="match status" value="1"/>
</dbReference>
<dbReference type="InterPro" id="IPR050951">
    <property type="entry name" value="Retrovirus_Pol_polyprotein"/>
</dbReference>
<sequence length="603" mass="68648">MNWWTTTPNKPKETLQPSIKKEEAKESAEEEETTTSEEETQTNEKPRRKMERCRHPAPLRFDGNVAAEWDRFIDDFEVFALATKLQEEKDTKVQQATFLNIAGPEAQRIFKTLTIDSNETDTLKAAVAAFAAYCKPKANEIFATFQFHKREQREGEPFDKFLTDLKLLAKDCNFGTMEERIIRDKIVIGIRSDSGRTNLLRKSSLTLKDAVDYCRAMESSAAQSKVITGESQEHCLKMVAKPFKTRNKFNERKPGIKETEVGLFDCKCCGRRHERRKCPAYGKTCHKCKKGNHFASQCRSKTEGKQTSKMDIQLKKIYEADNVQKTVEAKANEPSENSIRLNVQNIVADRDKWSETVSVFGNKLNVVIDTGSKTNIIGETVLNKLRIPVEKKKLKTKIDLLSYFGQKQRPTHKVSLPIKYKNNETMIDFLVIEGNRKTLMSGNTAEKLLLIKRLFNVTAENKATPNQLHKPAANNPAGKVASIIANDRVLQKFKDVFIGMGTLPGTTHIEIDTSVSPIIMPVRRVPYAIRDQFKQELRVMEEQGIIEKVSKPTEWVNTFTIVRKPNKLRICLDPHRLNKAIKTPKYPIPNFDTILSKVKVGVG</sequence>
<dbReference type="PANTHER" id="PTHR37984">
    <property type="entry name" value="PROTEIN CBG26694"/>
    <property type="match status" value="1"/>
</dbReference>
<dbReference type="PANTHER" id="PTHR37984:SF9">
    <property type="entry name" value="INTEGRASE CATALYTIC DOMAIN-CONTAINING PROTEIN"/>
    <property type="match status" value="1"/>
</dbReference>
<dbReference type="SUPFAM" id="SSF56672">
    <property type="entry name" value="DNA/RNA polymerases"/>
    <property type="match status" value="1"/>
</dbReference>
<dbReference type="InterPro" id="IPR043502">
    <property type="entry name" value="DNA/RNA_pol_sf"/>
</dbReference>
<feature type="compositionally biased region" description="Acidic residues" evidence="1">
    <location>
        <begin position="28"/>
        <end position="41"/>
    </location>
</feature>
<dbReference type="Proteomes" id="UP000288716">
    <property type="component" value="Unassembled WGS sequence"/>
</dbReference>
<name>A0A443S9T9_9ACAR</name>